<dbReference type="SMART" id="SM00650">
    <property type="entry name" value="rADc"/>
    <property type="match status" value="1"/>
</dbReference>
<feature type="domain" description="Ribosomal RNA adenine methylase transferase N-terminal" evidence="9">
    <location>
        <begin position="34"/>
        <end position="209"/>
    </location>
</feature>
<dbReference type="NCBIfam" id="TIGR00755">
    <property type="entry name" value="ksgA"/>
    <property type="match status" value="1"/>
</dbReference>
<feature type="binding site" evidence="7 8">
    <location>
        <position position="75"/>
    </location>
    <ligand>
        <name>S-adenosyl-L-methionine</name>
        <dbReference type="ChEBI" id="CHEBI:59789"/>
    </ligand>
</feature>
<dbReference type="HAMAP" id="MF_00607">
    <property type="entry name" value="16SrRNA_methyltr_A"/>
    <property type="match status" value="1"/>
</dbReference>
<feature type="binding site" evidence="7 8">
    <location>
        <position position="27"/>
    </location>
    <ligand>
        <name>S-adenosyl-L-methionine</name>
        <dbReference type="ChEBI" id="CHEBI:59789"/>
    </ligand>
</feature>
<dbReference type="SUPFAM" id="SSF53335">
    <property type="entry name" value="S-adenosyl-L-methionine-dependent methyltransferases"/>
    <property type="match status" value="1"/>
</dbReference>
<evidence type="ECO:0000256" key="8">
    <source>
        <dbReference type="PROSITE-ProRule" id="PRU01026"/>
    </source>
</evidence>
<feature type="binding site" evidence="7 8">
    <location>
        <position position="54"/>
    </location>
    <ligand>
        <name>S-adenosyl-L-methionine</name>
        <dbReference type="ChEBI" id="CHEBI:59789"/>
    </ligand>
</feature>
<evidence type="ECO:0000256" key="1">
    <source>
        <dbReference type="ARBA" id="ARBA00022490"/>
    </source>
</evidence>
<comment type="subcellular location">
    <subcellularLocation>
        <location evidence="7">Cytoplasm</location>
    </subcellularLocation>
</comment>
<evidence type="ECO:0000256" key="7">
    <source>
        <dbReference type="HAMAP-Rule" id="MF_00607"/>
    </source>
</evidence>
<keyword evidence="2 7" id="KW-0698">rRNA processing</keyword>
<evidence type="ECO:0000256" key="5">
    <source>
        <dbReference type="ARBA" id="ARBA00022691"/>
    </source>
</evidence>
<keyword evidence="1 7" id="KW-0963">Cytoplasm</keyword>
<keyword evidence="11" id="KW-1185">Reference proteome</keyword>
<keyword evidence="3 7" id="KW-0489">Methyltransferase</keyword>
<feature type="binding site" evidence="7 8">
    <location>
        <position position="124"/>
    </location>
    <ligand>
        <name>S-adenosyl-L-methionine</name>
        <dbReference type="ChEBI" id="CHEBI:59789"/>
    </ligand>
</feature>
<gene>
    <name evidence="7 10" type="primary">rsmA</name>
    <name evidence="7" type="synonym">ksgA</name>
    <name evidence="10" type="ORF">J5W02_02130</name>
</gene>
<feature type="binding site" evidence="7 8">
    <location>
        <position position="29"/>
    </location>
    <ligand>
        <name>S-adenosyl-L-methionine</name>
        <dbReference type="ChEBI" id="CHEBI:59789"/>
    </ligand>
</feature>
<dbReference type="InterPro" id="IPR020596">
    <property type="entry name" value="rRNA_Ade_Mease_Trfase_CS"/>
</dbReference>
<reference evidence="10 11" key="1">
    <citation type="submission" date="2021-03" db="EMBL/GenBank/DDBJ databases">
        <title>Caproiciproducens sp. nov. isolated from feces of cow.</title>
        <authorList>
            <person name="Choi J.-Y."/>
        </authorList>
    </citation>
    <scope>NUCLEOTIDE SEQUENCE [LARGE SCALE GENOMIC DNA]</scope>
    <source>
        <strain evidence="10 11">AGMB10547</strain>
    </source>
</reference>
<dbReference type="InterPro" id="IPR001737">
    <property type="entry name" value="KsgA/Erm"/>
</dbReference>
<dbReference type="PANTHER" id="PTHR11727">
    <property type="entry name" value="DIMETHYLADENOSINE TRANSFERASE"/>
    <property type="match status" value="1"/>
</dbReference>
<keyword evidence="6 7" id="KW-0694">RNA-binding</keyword>
<evidence type="ECO:0000313" key="10">
    <source>
        <dbReference type="EMBL" id="MBW7571600.1"/>
    </source>
</evidence>
<dbReference type="Pfam" id="PF00398">
    <property type="entry name" value="RrnaAD"/>
    <property type="match status" value="1"/>
</dbReference>
<evidence type="ECO:0000256" key="6">
    <source>
        <dbReference type="ARBA" id="ARBA00022884"/>
    </source>
</evidence>
<proteinExistence type="inferred from homology"/>
<evidence type="ECO:0000259" key="9">
    <source>
        <dbReference type="SMART" id="SM00650"/>
    </source>
</evidence>
<comment type="similarity">
    <text evidence="7">Belongs to the class I-like SAM-binding methyltransferase superfamily. rRNA adenine N(6)-methyltransferase family. RsmA subfamily.</text>
</comment>
<dbReference type="EC" id="2.1.1.182" evidence="7"/>
<dbReference type="GO" id="GO:0052908">
    <property type="term" value="F:16S rRNA (adenine(1518)-N(6)/adenine(1519)-N(6))-dimethyltransferase activity"/>
    <property type="evidence" value="ECO:0007669"/>
    <property type="project" value="UniProtKB-EC"/>
</dbReference>
<dbReference type="RefSeq" id="WP_219964000.1">
    <property type="nucleotide sequence ID" value="NZ_JAGFNZ010000001.1"/>
</dbReference>
<dbReference type="PROSITE" id="PS51689">
    <property type="entry name" value="SAM_RNA_A_N6_MT"/>
    <property type="match status" value="1"/>
</dbReference>
<sequence>MDLSDIRIIKNILARHGFNFSKSLGQNFLINPEICPRMAAECGAQKGVGVLEIGPGVGVLTAELAKRADKVVSVELDKRLLPVLDDTLAEYGNVKIINEDILKTDLKNLIETEFSGGEVAVCANLPYYITSPVIMRFLEERLPIRSVTVMVQKEAAERLCALPGTRSCGAVSAAVRYFAEPEILFEVTRDNFFPQPNVDSAVIQLKIRKEPPVKINREKDFFALVKAAFGQRRKTVLNSVAAGLSMDRTAVASALERAEIVPNARAEQLTMEQLAALSNEVFSDE</sequence>
<dbReference type="Gene3D" id="3.40.50.150">
    <property type="entry name" value="Vaccinia Virus protein VP39"/>
    <property type="match status" value="1"/>
</dbReference>
<evidence type="ECO:0000256" key="3">
    <source>
        <dbReference type="ARBA" id="ARBA00022603"/>
    </source>
</evidence>
<accession>A0ABS7DJY8</accession>
<comment type="caution">
    <text evidence="10">The sequence shown here is derived from an EMBL/GenBank/DDBJ whole genome shotgun (WGS) entry which is preliminary data.</text>
</comment>
<dbReference type="InterPro" id="IPR020598">
    <property type="entry name" value="rRNA_Ade_methylase_Trfase_N"/>
</dbReference>
<dbReference type="CDD" id="cd02440">
    <property type="entry name" value="AdoMet_MTases"/>
    <property type="match status" value="1"/>
</dbReference>
<feature type="binding site" evidence="7 8">
    <location>
        <position position="100"/>
    </location>
    <ligand>
        <name>S-adenosyl-L-methionine</name>
        <dbReference type="ChEBI" id="CHEBI:59789"/>
    </ligand>
</feature>
<keyword evidence="5 7" id="KW-0949">S-adenosyl-L-methionine</keyword>
<comment type="catalytic activity">
    <reaction evidence="7">
        <text>adenosine(1518)/adenosine(1519) in 16S rRNA + 4 S-adenosyl-L-methionine = N(6)-dimethyladenosine(1518)/N(6)-dimethyladenosine(1519) in 16S rRNA + 4 S-adenosyl-L-homocysteine + 4 H(+)</text>
        <dbReference type="Rhea" id="RHEA:19609"/>
        <dbReference type="Rhea" id="RHEA-COMP:10232"/>
        <dbReference type="Rhea" id="RHEA-COMP:10233"/>
        <dbReference type="ChEBI" id="CHEBI:15378"/>
        <dbReference type="ChEBI" id="CHEBI:57856"/>
        <dbReference type="ChEBI" id="CHEBI:59789"/>
        <dbReference type="ChEBI" id="CHEBI:74411"/>
        <dbReference type="ChEBI" id="CHEBI:74493"/>
        <dbReference type="EC" id="2.1.1.182"/>
    </reaction>
</comment>
<evidence type="ECO:0000256" key="4">
    <source>
        <dbReference type="ARBA" id="ARBA00022679"/>
    </source>
</evidence>
<evidence type="ECO:0000313" key="11">
    <source>
        <dbReference type="Proteomes" id="UP000719942"/>
    </source>
</evidence>
<dbReference type="Proteomes" id="UP000719942">
    <property type="component" value="Unassembled WGS sequence"/>
</dbReference>
<keyword evidence="4 7" id="KW-0808">Transferase</keyword>
<dbReference type="InterPro" id="IPR011530">
    <property type="entry name" value="rRNA_adenine_dimethylase"/>
</dbReference>
<evidence type="ECO:0000256" key="2">
    <source>
        <dbReference type="ARBA" id="ARBA00022552"/>
    </source>
</evidence>
<organism evidence="10 11">
    <name type="scientific">Caproiciproducens faecalis</name>
    <dbReference type="NCBI Taxonomy" id="2820301"/>
    <lineage>
        <taxon>Bacteria</taxon>
        <taxon>Bacillati</taxon>
        <taxon>Bacillota</taxon>
        <taxon>Clostridia</taxon>
        <taxon>Eubacteriales</taxon>
        <taxon>Acutalibacteraceae</taxon>
        <taxon>Caproiciproducens</taxon>
    </lineage>
</organism>
<dbReference type="InterPro" id="IPR023165">
    <property type="entry name" value="rRNA_Ade_diMease-like_C"/>
</dbReference>
<dbReference type="Gene3D" id="1.10.8.100">
    <property type="entry name" value="Ribosomal RNA adenine dimethylase-like, domain 2"/>
    <property type="match status" value="1"/>
</dbReference>
<protein>
    <recommendedName>
        <fullName evidence="7">Ribosomal RNA small subunit methyltransferase A</fullName>
        <ecNumber evidence="7">2.1.1.182</ecNumber>
    </recommendedName>
    <alternativeName>
        <fullName evidence="7">16S rRNA (adenine(1518)-N(6)/adenine(1519)-N(6))-dimethyltransferase</fullName>
    </alternativeName>
    <alternativeName>
        <fullName evidence="7">16S rRNA dimethyladenosine transferase</fullName>
    </alternativeName>
    <alternativeName>
        <fullName evidence="7">16S rRNA dimethylase</fullName>
    </alternativeName>
    <alternativeName>
        <fullName evidence="7">S-adenosylmethionine-6-N', N'-adenosyl(rRNA) dimethyltransferase</fullName>
    </alternativeName>
</protein>
<comment type="function">
    <text evidence="7">Specifically dimethylates two adjacent adenosines (A1518 and A1519) in the loop of a conserved hairpin near the 3'-end of 16S rRNA in the 30S particle. May play a critical role in biogenesis of 30S subunits.</text>
</comment>
<dbReference type="EMBL" id="JAGFNZ010000001">
    <property type="protein sequence ID" value="MBW7571600.1"/>
    <property type="molecule type" value="Genomic_DNA"/>
</dbReference>
<dbReference type="PROSITE" id="PS01131">
    <property type="entry name" value="RRNA_A_DIMETH"/>
    <property type="match status" value="1"/>
</dbReference>
<dbReference type="PANTHER" id="PTHR11727:SF7">
    <property type="entry name" value="DIMETHYLADENOSINE TRANSFERASE-RELATED"/>
    <property type="match status" value="1"/>
</dbReference>
<name>A0ABS7DJY8_9FIRM</name>
<dbReference type="InterPro" id="IPR029063">
    <property type="entry name" value="SAM-dependent_MTases_sf"/>
</dbReference>